<gene>
    <name evidence="2" type="ORF">PSON_ATCC_30995.1.T0040126</name>
</gene>
<comment type="caution">
    <text evidence="2">The sequence shown here is derived from an EMBL/GenBank/DDBJ whole genome shotgun (WGS) entry which is preliminary data.</text>
</comment>
<feature type="domain" description="MADS-box" evidence="1">
    <location>
        <begin position="1"/>
        <end position="61"/>
    </location>
</feature>
<dbReference type="Proteomes" id="UP000692954">
    <property type="component" value="Unassembled WGS sequence"/>
</dbReference>
<dbReference type="PROSITE" id="PS50066">
    <property type="entry name" value="MADS_BOX_2"/>
    <property type="match status" value="1"/>
</dbReference>
<sequence length="144" mass="16739">MGRKKISITKIEDKQQRNITFHKRKIGLLKKAYELASLCGIQIYMVFNDVQGNAIHFRTEELSQIENNDKKKYLLTPKDYPKFVTRSKNKVNTQLKDLPITPLKLVTDLMISDEPLISRYSVLSRQFFPIPQPKTSKAIIENNT</sequence>
<dbReference type="GO" id="GO:0045893">
    <property type="term" value="P:positive regulation of DNA-templated transcription"/>
    <property type="evidence" value="ECO:0007669"/>
    <property type="project" value="UniProtKB-ARBA"/>
</dbReference>
<dbReference type="PANTHER" id="PTHR11945:SF534">
    <property type="entry name" value="MYOCYTE-SPECIFIC ENHANCER FACTOR 2"/>
    <property type="match status" value="1"/>
</dbReference>
<dbReference type="GO" id="GO:0000978">
    <property type="term" value="F:RNA polymerase II cis-regulatory region sequence-specific DNA binding"/>
    <property type="evidence" value="ECO:0007669"/>
    <property type="project" value="TreeGrafter"/>
</dbReference>
<dbReference type="InterPro" id="IPR002100">
    <property type="entry name" value="TF_MADSbox"/>
</dbReference>
<dbReference type="Pfam" id="PF00319">
    <property type="entry name" value="SRF-TF"/>
    <property type="match status" value="1"/>
</dbReference>
<dbReference type="SMART" id="SM00432">
    <property type="entry name" value="MADS"/>
    <property type="match status" value="1"/>
</dbReference>
<dbReference type="GO" id="GO:0005634">
    <property type="term" value="C:nucleus"/>
    <property type="evidence" value="ECO:0007669"/>
    <property type="project" value="UniProtKB-ARBA"/>
</dbReference>
<accession>A0A8S1K1Z8</accession>
<keyword evidence="3" id="KW-1185">Reference proteome</keyword>
<evidence type="ECO:0000313" key="2">
    <source>
        <dbReference type="EMBL" id="CAD8049438.1"/>
    </source>
</evidence>
<name>A0A8S1K1Z8_9CILI</name>
<dbReference type="OrthoDB" id="1898716at2759"/>
<evidence type="ECO:0000259" key="1">
    <source>
        <dbReference type="PROSITE" id="PS50066"/>
    </source>
</evidence>
<dbReference type="GO" id="GO:0046983">
    <property type="term" value="F:protein dimerization activity"/>
    <property type="evidence" value="ECO:0007669"/>
    <property type="project" value="InterPro"/>
</dbReference>
<dbReference type="EMBL" id="CAJJDN010000004">
    <property type="protein sequence ID" value="CAD8049438.1"/>
    <property type="molecule type" value="Genomic_DNA"/>
</dbReference>
<reference evidence="2" key="1">
    <citation type="submission" date="2021-01" db="EMBL/GenBank/DDBJ databases">
        <authorList>
            <consortium name="Genoscope - CEA"/>
            <person name="William W."/>
        </authorList>
    </citation>
    <scope>NUCLEOTIDE SEQUENCE</scope>
</reference>
<dbReference type="GO" id="GO:0000981">
    <property type="term" value="F:DNA-binding transcription factor activity, RNA polymerase II-specific"/>
    <property type="evidence" value="ECO:0007669"/>
    <property type="project" value="TreeGrafter"/>
</dbReference>
<proteinExistence type="predicted"/>
<dbReference type="AlphaFoldDB" id="A0A8S1K1Z8"/>
<evidence type="ECO:0000313" key="3">
    <source>
        <dbReference type="Proteomes" id="UP000692954"/>
    </source>
</evidence>
<organism evidence="2 3">
    <name type="scientific">Paramecium sonneborni</name>
    <dbReference type="NCBI Taxonomy" id="65129"/>
    <lineage>
        <taxon>Eukaryota</taxon>
        <taxon>Sar</taxon>
        <taxon>Alveolata</taxon>
        <taxon>Ciliophora</taxon>
        <taxon>Intramacronucleata</taxon>
        <taxon>Oligohymenophorea</taxon>
        <taxon>Peniculida</taxon>
        <taxon>Parameciidae</taxon>
        <taxon>Paramecium</taxon>
    </lineage>
</organism>
<dbReference type="CDD" id="cd00120">
    <property type="entry name" value="MADS"/>
    <property type="match status" value="1"/>
</dbReference>
<dbReference type="PANTHER" id="PTHR11945">
    <property type="entry name" value="MADS BOX PROTEIN"/>
    <property type="match status" value="1"/>
</dbReference>
<protein>
    <recommendedName>
        <fullName evidence="1">MADS-box domain-containing protein</fullName>
    </recommendedName>
</protein>